<reference evidence="5 6" key="1">
    <citation type="submission" date="2019-03" db="EMBL/GenBank/DDBJ databases">
        <title>Three New Species of Nocardioides, Nocardioides euryhalodurans sp. nov., Nocardioides seonyuensis sp. nov. and Nocardioides eburneoflavus sp. nov., Iolated from Soil.</title>
        <authorList>
            <person name="Roh S.G."/>
            <person name="Lee C."/>
            <person name="Kim M.-K."/>
            <person name="Kim S.B."/>
        </authorList>
    </citation>
    <scope>NUCLEOTIDE SEQUENCE [LARGE SCALE GENOMIC DNA]</scope>
    <source>
        <strain evidence="5 6">MMS17-SY117</strain>
    </source>
</reference>
<feature type="compositionally biased region" description="Acidic residues" evidence="2">
    <location>
        <begin position="45"/>
        <end position="61"/>
    </location>
</feature>
<evidence type="ECO:0000259" key="4">
    <source>
        <dbReference type="PROSITE" id="PS50213"/>
    </source>
</evidence>
<dbReference type="PROSITE" id="PS51257">
    <property type="entry name" value="PROKAR_LIPOPROTEIN"/>
    <property type="match status" value="1"/>
</dbReference>
<dbReference type="InterPro" id="IPR000782">
    <property type="entry name" value="FAS1_domain"/>
</dbReference>
<dbReference type="FunFam" id="2.30.180.10:FF:000019">
    <property type="entry name" value="Cell surface lipoprotein"/>
    <property type="match status" value="1"/>
</dbReference>
<feature type="domain" description="FAS1" evidence="4">
    <location>
        <begin position="89"/>
        <end position="219"/>
    </location>
</feature>
<sequence>MKRTTVLRTSGLALAALTMSAGLAACGGDDEPADATGTDTSSETPMEEEETPMEEESDSGEMDPAANLYGPACAEVPTSGDGSVEGMATAPVASAASANPLLSTLVSAVTAADLVDPLNSAEELTVFAPANAAFEPIPKKDLDALLKDKETLTQVLTHHVVPQQISPDQLSGEFETLNGDMLTINGSGEEATIGDEKATVLCGGVQTANATVYIIDTVMMP</sequence>
<dbReference type="EMBL" id="CP038267">
    <property type="protein sequence ID" value="QBR93065.1"/>
    <property type="molecule type" value="Genomic_DNA"/>
</dbReference>
<feature type="signal peptide" evidence="3">
    <location>
        <begin position="1"/>
        <end position="24"/>
    </location>
</feature>
<dbReference type="InterPro" id="IPR050904">
    <property type="entry name" value="Adhesion/Biosynth-related"/>
</dbReference>
<dbReference type="PANTHER" id="PTHR10900:SF77">
    <property type="entry name" value="FI19380P1"/>
    <property type="match status" value="1"/>
</dbReference>
<dbReference type="RefSeq" id="WP_135078111.1">
    <property type="nucleotide sequence ID" value="NZ_CP038267.1"/>
</dbReference>
<evidence type="ECO:0000256" key="3">
    <source>
        <dbReference type="SAM" id="SignalP"/>
    </source>
</evidence>
<name>A0A4P7GLR3_9ACTN</name>
<dbReference type="Proteomes" id="UP000294894">
    <property type="component" value="Chromosome"/>
</dbReference>
<evidence type="ECO:0000256" key="1">
    <source>
        <dbReference type="ARBA" id="ARBA00022729"/>
    </source>
</evidence>
<dbReference type="OrthoDB" id="9800666at2"/>
<organism evidence="5 6">
    <name type="scientific">Nocardioides euryhalodurans</name>
    <dbReference type="NCBI Taxonomy" id="2518370"/>
    <lineage>
        <taxon>Bacteria</taxon>
        <taxon>Bacillati</taxon>
        <taxon>Actinomycetota</taxon>
        <taxon>Actinomycetes</taxon>
        <taxon>Propionibacteriales</taxon>
        <taxon>Nocardioidaceae</taxon>
        <taxon>Nocardioides</taxon>
    </lineage>
</organism>
<dbReference type="GO" id="GO:0050839">
    <property type="term" value="F:cell adhesion molecule binding"/>
    <property type="evidence" value="ECO:0007669"/>
    <property type="project" value="TreeGrafter"/>
</dbReference>
<dbReference type="SMART" id="SM00554">
    <property type="entry name" value="FAS1"/>
    <property type="match status" value="1"/>
</dbReference>
<protein>
    <submittedName>
        <fullName evidence="5">Fasciclin domain-containing protein</fullName>
    </submittedName>
</protein>
<gene>
    <name evidence="5" type="ORF">EXE57_12895</name>
</gene>
<dbReference type="GO" id="GO:0031012">
    <property type="term" value="C:extracellular matrix"/>
    <property type="evidence" value="ECO:0007669"/>
    <property type="project" value="TreeGrafter"/>
</dbReference>
<evidence type="ECO:0000313" key="6">
    <source>
        <dbReference type="Proteomes" id="UP000294894"/>
    </source>
</evidence>
<dbReference type="Gene3D" id="2.30.180.10">
    <property type="entry name" value="FAS1 domain"/>
    <property type="match status" value="1"/>
</dbReference>
<dbReference type="GO" id="GO:0007155">
    <property type="term" value="P:cell adhesion"/>
    <property type="evidence" value="ECO:0007669"/>
    <property type="project" value="TreeGrafter"/>
</dbReference>
<proteinExistence type="predicted"/>
<dbReference type="KEGG" id="noy:EXE57_12895"/>
<dbReference type="PROSITE" id="PS50213">
    <property type="entry name" value="FAS1"/>
    <property type="match status" value="1"/>
</dbReference>
<dbReference type="InterPro" id="IPR036378">
    <property type="entry name" value="FAS1_dom_sf"/>
</dbReference>
<keyword evidence="1 3" id="KW-0732">Signal</keyword>
<dbReference type="GO" id="GO:0030198">
    <property type="term" value="P:extracellular matrix organization"/>
    <property type="evidence" value="ECO:0007669"/>
    <property type="project" value="TreeGrafter"/>
</dbReference>
<feature type="chain" id="PRO_5020556941" evidence="3">
    <location>
        <begin position="25"/>
        <end position="221"/>
    </location>
</feature>
<evidence type="ECO:0000313" key="5">
    <source>
        <dbReference type="EMBL" id="QBR93065.1"/>
    </source>
</evidence>
<dbReference type="SUPFAM" id="SSF82153">
    <property type="entry name" value="FAS1 domain"/>
    <property type="match status" value="1"/>
</dbReference>
<dbReference type="AlphaFoldDB" id="A0A4P7GLR3"/>
<feature type="region of interest" description="Disordered" evidence="2">
    <location>
        <begin position="24"/>
        <end position="82"/>
    </location>
</feature>
<evidence type="ECO:0000256" key="2">
    <source>
        <dbReference type="SAM" id="MobiDB-lite"/>
    </source>
</evidence>
<dbReference type="PANTHER" id="PTHR10900">
    <property type="entry name" value="PERIOSTIN-RELATED"/>
    <property type="match status" value="1"/>
</dbReference>
<dbReference type="GO" id="GO:0005615">
    <property type="term" value="C:extracellular space"/>
    <property type="evidence" value="ECO:0007669"/>
    <property type="project" value="TreeGrafter"/>
</dbReference>
<keyword evidence="6" id="KW-1185">Reference proteome</keyword>
<dbReference type="Pfam" id="PF02469">
    <property type="entry name" value="Fasciclin"/>
    <property type="match status" value="1"/>
</dbReference>
<accession>A0A4P7GLR3</accession>